<dbReference type="InterPro" id="IPR036691">
    <property type="entry name" value="Endo/exonu/phosph_ase_sf"/>
</dbReference>
<gene>
    <name evidence="2" type="ORF">SDC9_140951</name>
</gene>
<dbReference type="EMBL" id="VSSQ01040533">
    <property type="protein sequence ID" value="MPM93809.1"/>
    <property type="molecule type" value="Genomic_DNA"/>
</dbReference>
<proteinExistence type="predicted"/>
<dbReference type="Pfam" id="PF19580">
    <property type="entry name" value="Exo_endo_phos_3"/>
    <property type="match status" value="1"/>
</dbReference>
<evidence type="ECO:0000259" key="1">
    <source>
        <dbReference type="Pfam" id="PF19580"/>
    </source>
</evidence>
<name>A0A645DX17_9ZZZZ</name>
<evidence type="ECO:0000313" key="2">
    <source>
        <dbReference type="EMBL" id="MPM93809.1"/>
    </source>
</evidence>
<feature type="domain" description="Endonuclease/exonuclease/phosphatase" evidence="1">
    <location>
        <begin position="15"/>
        <end position="95"/>
    </location>
</feature>
<accession>A0A645DX17</accession>
<organism evidence="2">
    <name type="scientific">bioreactor metagenome</name>
    <dbReference type="NCBI Taxonomy" id="1076179"/>
    <lineage>
        <taxon>unclassified sequences</taxon>
        <taxon>metagenomes</taxon>
        <taxon>ecological metagenomes</taxon>
    </lineage>
</organism>
<comment type="caution">
    <text evidence="2">The sequence shown here is derived from an EMBL/GenBank/DDBJ whole genome shotgun (WGS) entry which is preliminary data.</text>
</comment>
<dbReference type="SUPFAM" id="SSF56219">
    <property type="entry name" value="DNase I-like"/>
    <property type="match status" value="1"/>
</dbReference>
<sequence length="97" mass="11277">MLEQNKAQKGESIIKGTIKYQGIWERIDHFFVSPNLLDNNEPVSITPSQFTIVESSHLLERDRKFTGVKPRRTYIGPRYNGGLSDHLPIILKIQRNW</sequence>
<dbReference type="AlphaFoldDB" id="A0A645DX17"/>
<dbReference type="InterPro" id="IPR005135">
    <property type="entry name" value="Endo/exonuclease/phosphatase"/>
</dbReference>
<protein>
    <recommendedName>
        <fullName evidence="1">Endonuclease/exonuclease/phosphatase domain-containing protein</fullName>
    </recommendedName>
</protein>
<reference evidence="2" key="1">
    <citation type="submission" date="2019-08" db="EMBL/GenBank/DDBJ databases">
        <authorList>
            <person name="Kucharzyk K."/>
            <person name="Murdoch R.W."/>
            <person name="Higgins S."/>
            <person name="Loffler F."/>
        </authorList>
    </citation>
    <scope>NUCLEOTIDE SEQUENCE</scope>
</reference>
<dbReference type="GO" id="GO:0003824">
    <property type="term" value="F:catalytic activity"/>
    <property type="evidence" value="ECO:0007669"/>
    <property type="project" value="InterPro"/>
</dbReference>